<dbReference type="GO" id="GO:0009755">
    <property type="term" value="P:hormone-mediated signaling pathway"/>
    <property type="evidence" value="ECO:0007669"/>
    <property type="project" value="TreeGrafter"/>
</dbReference>
<keyword evidence="7" id="KW-1185">Reference proteome</keyword>
<evidence type="ECO:0000313" key="7">
    <source>
        <dbReference type="Proteomes" id="UP000838756"/>
    </source>
</evidence>
<dbReference type="InterPro" id="IPR016355">
    <property type="entry name" value="NR5-like"/>
</dbReference>
<comment type="caution">
    <text evidence="6">The sequence shown here is derived from an EMBL/GenBank/DDBJ whole genome shotgun (WGS) entry which is preliminary data.</text>
</comment>
<evidence type="ECO:0000313" key="6">
    <source>
        <dbReference type="EMBL" id="CAH2217142.1"/>
    </source>
</evidence>
<dbReference type="Proteomes" id="UP000838756">
    <property type="component" value="Unassembled WGS sequence"/>
</dbReference>
<accession>A0A8S4QQK6</accession>
<dbReference type="EMBL" id="CAKXAJ010017764">
    <property type="protein sequence ID" value="CAH2217142.1"/>
    <property type="molecule type" value="Genomic_DNA"/>
</dbReference>
<dbReference type="GO" id="GO:0004879">
    <property type="term" value="F:nuclear receptor activity"/>
    <property type="evidence" value="ECO:0007669"/>
    <property type="project" value="InterPro"/>
</dbReference>
<keyword evidence="4" id="KW-0675">Receptor</keyword>
<evidence type="ECO:0000256" key="2">
    <source>
        <dbReference type="ARBA" id="ARBA00023015"/>
    </source>
</evidence>
<keyword evidence="3" id="KW-0804">Transcription</keyword>
<organism evidence="6 7">
    <name type="scientific">Pararge aegeria aegeria</name>
    <dbReference type="NCBI Taxonomy" id="348720"/>
    <lineage>
        <taxon>Eukaryota</taxon>
        <taxon>Metazoa</taxon>
        <taxon>Ecdysozoa</taxon>
        <taxon>Arthropoda</taxon>
        <taxon>Hexapoda</taxon>
        <taxon>Insecta</taxon>
        <taxon>Pterygota</taxon>
        <taxon>Neoptera</taxon>
        <taxon>Endopterygota</taxon>
        <taxon>Lepidoptera</taxon>
        <taxon>Glossata</taxon>
        <taxon>Ditrysia</taxon>
        <taxon>Papilionoidea</taxon>
        <taxon>Nymphalidae</taxon>
        <taxon>Satyrinae</taxon>
        <taxon>Satyrini</taxon>
        <taxon>Parargina</taxon>
        <taxon>Pararge</taxon>
    </lineage>
</organism>
<dbReference type="SUPFAM" id="SSF48508">
    <property type="entry name" value="Nuclear receptor ligand-binding domain"/>
    <property type="match status" value="1"/>
</dbReference>
<gene>
    <name evidence="6" type="primary">jg492</name>
    <name evidence="6" type="ORF">PAEG_LOCUS5060</name>
</gene>
<evidence type="ECO:0000256" key="3">
    <source>
        <dbReference type="ARBA" id="ARBA00023163"/>
    </source>
</evidence>
<sequence>MLVLDHLHQRMHNGLPDETTLHNGQKFDLLCLGLLGVPGLADHFNELQNKLAELKFDVSDYICVKFLLLLNPEVRGIVNGKCVRDGYQTVQAALLDYTLTCYPTIQDKFGKLVMVVPEIHALAARGEEHLYQRHCAGQAPTQTLLMEMLHAKRK</sequence>
<dbReference type="AlphaFoldDB" id="A0A8S4QQK6"/>
<protein>
    <submittedName>
        <fullName evidence="6">Jg492 protein</fullName>
    </submittedName>
</protein>
<comment type="subcellular location">
    <subcellularLocation>
        <location evidence="1">Nucleus</location>
    </subcellularLocation>
</comment>
<name>A0A8S4QQK6_9NEOP</name>
<dbReference type="OrthoDB" id="6355676at2759"/>
<keyword evidence="2" id="KW-0805">Transcription regulation</keyword>
<reference evidence="6" key="1">
    <citation type="submission" date="2022-03" db="EMBL/GenBank/DDBJ databases">
        <authorList>
            <person name="Lindestad O."/>
        </authorList>
    </citation>
    <scope>NUCLEOTIDE SEQUENCE</scope>
</reference>
<dbReference type="Gene3D" id="1.10.565.10">
    <property type="entry name" value="Retinoid X Receptor"/>
    <property type="match status" value="1"/>
</dbReference>
<dbReference type="InterPro" id="IPR000536">
    <property type="entry name" value="Nucl_hrmn_rcpt_lig-bd"/>
</dbReference>
<dbReference type="GO" id="GO:0090575">
    <property type="term" value="C:RNA polymerase II transcription regulator complex"/>
    <property type="evidence" value="ECO:0007669"/>
    <property type="project" value="TreeGrafter"/>
</dbReference>
<dbReference type="InterPro" id="IPR035500">
    <property type="entry name" value="NHR-like_dom_sf"/>
</dbReference>
<evidence type="ECO:0000259" key="5">
    <source>
        <dbReference type="PROSITE" id="PS51843"/>
    </source>
</evidence>
<evidence type="ECO:0000256" key="1">
    <source>
        <dbReference type="ARBA" id="ARBA00004123"/>
    </source>
</evidence>
<dbReference type="PANTHER" id="PTHR24086:SF15">
    <property type="entry name" value="NUCLEAR HORMONE RECEPTOR FTZ-F1"/>
    <property type="match status" value="1"/>
</dbReference>
<feature type="domain" description="NR LBD" evidence="5">
    <location>
        <begin position="1"/>
        <end position="152"/>
    </location>
</feature>
<evidence type="ECO:0000256" key="4">
    <source>
        <dbReference type="ARBA" id="ARBA00023170"/>
    </source>
</evidence>
<dbReference type="PANTHER" id="PTHR24086">
    <property type="entry name" value="NUCLEAR RECEPTOR SUBFAMILY 5 GROUP A"/>
    <property type="match status" value="1"/>
</dbReference>
<dbReference type="PROSITE" id="PS51843">
    <property type="entry name" value="NR_LBD"/>
    <property type="match status" value="1"/>
</dbReference>
<dbReference type="Pfam" id="PF00104">
    <property type="entry name" value="Hormone_recep"/>
    <property type="match status" value="1"/>
</dbReference>
<dbReference type="GO" id="GO:0000978">
    <property type="term" value="F:RNA polymerase II cis-regulatory region sequence-specific DNA binding"/>
    <property type="evidence" value="ECO:0007669"/>
    <property type="project" value="TreeGrafter"/>
</dbReference>
<proteinExistence type="predicted"/>
<dbReference type="GO" id="GO:0009888">
    <property type="term" value="P:tissue development"/>
    <property type="evidence" value="ECO:0007669"/>
    <property type="project" value="TreeGrafter"/>
</dbReference>